<dbReference type="EMBL" id="LOTN01000010">
    <property type="protein sequence ID" value="KUZ95073.1"/>
    <property type="molecule type" value="Genomic_DNA"/>
</dbReference>
<reference evidence="1 2" key="1">
    <citation type="submission" date="2015-11" db="EMBL/GenBank/DDBJ databases">
        <title>Expanding the genomic diversity of Burkholderia species for the development of highly accurate diagnostics.</title>
        <authorList>
            <person name="Sahl J."/>
            <person name="Keim P."/>
            <person name="Wagner D."/>
        </authorList>
    </citation>
    <scope>NUCLEOTIDE SEQUENCE [LARGE SCALE GENOMIC DNA]</scope>
    <source>
        <strain evidence="1 2">RF32-BP4</strain>
    </source>
</reference>
<comment type="caution">
    <text evidence="1">The sequence shown here is derived from an EMBL/GenBank/DDBJ whole genome shotgun (WGS) entry which is preliminary data.</text>
</comment>
<dbReference type="AlphaFoldDB" id="A0A117XUM9"/>
<organism evidence="1 2">
    <name type="scientific">Burkholderia ubonensis</name>
    <dbReference type="NCBI Taxonomy" id="101571"/>
    <lineage>
        <taxon>Bacteria</taxon>
        <taxon>Pseudomonadati</taxon>
        <taxon>Pseudomonadota</taxon>
        <taxon>Betaproteobacteria</taxon>
        <taxon>Burkholderiales</taxon>
        <taxon>Burkholderiaceae</taxon>
        <taxon>Burkholderia</taxon>
        <taxon>Burkholderia cepacia complex</taxon>
    </lineage>
</organism>
<sequence>MAFLRASGSALFSTSHTSASPFAVFRSRFTSARNRRTKSDQRDLLFDMVGRLAPDRRQLDVEQPEISDERLGVASSEGPGRHAAASALTLDLVLAFVLVGQQVADIGDIDDMTNRIAVEFEGPTQQILEEIGSQIADMGMVVDGRATAIQPDPVRVNRTERPQRALPGVVKKDFRRIAVKG</sequence>
<evidence type="ECO:0000313" key="1">
    <source>
        <dbReference type="EMBL" id="KUZ95073.1"/>
    </source>
</evidence>
<evidence type="ECO:0000313" key="2">
    <source>
        <dbReference type="Proteomes" id="UP000065521"/>
    </source>
</evidence>
<gene>
    <name evidence="1" type="ORF">WI38_05460</name>
</gene>
<accession>A0A117XUM9</accession>
<protein>
    <submittedName>
        <fullName evidence="1">Uncharacterized protein</fullName>
    </submittedName>
</protein>
<name>A0A117XUM9_9BURK</name>
<proteinExistence type="predicted"/>
<dbReference type="Proteomes" id="UP000065521">
    <property type="component" value="Unassembled WGS sequence"/>
</dbReference>